<organism evidence="3 4">
    <name type="scientific">Falsiroseomonas bella</name>
    <dbReference type="NCBI Taxonomy" id="2184016"/>
    <lineage>
        <taxon>Bacteria</taxon>
        <taxon>Pseudomonadati</taxon>
        <taxon>Pseudomonadota</taxon>
        <taxon>Alphaproteobacteria</taxon>
        <taxon>Acetobacterales</taxon>
        <taxon>Roseomonadaceae</taxon>
        <taxon>Falsiroseomonas</taxon>
    </lineage>
</organism>
<feature type="signal peptide" evidence="2">
    <location>
        <begin position="1"/>
        <end position="22"/>
    </location>
</feature>
<dbReference type="PIRSF" id="PIRSF017082">
    <property type="entry name" value="YflP"/>
    <property type="match status" value="1"/>
</dbReference>
<feature type="chain" id="PRO_5016323699" evidence="2">
    <location>
        <begin position="23"/>
        <end position="318"/>
    </location>
</feature>
<sequence>MTITRRTMLATAALTAAQGATAQEAARIVATFPPGAALDGIARLLAEAAQREGLGNVIVDNRPGANGNIAAAMVARAQPDGRTLLFAIDTAFTVNPHLYGNLGYDVASLEPVALAGTYPVVLLVHPSSGITSLAQFLDSARRRPLLYASAGYGSPGHLAMAHLGHALGLPTGALEHVPFRGNAEAITNLLAGNVQAGFIAISGGAAFVTDGRLRALAVSGPAPIPFLPQVQPVAAQGHPGFDVRFAYLLMAPRGIPDATKRAWADLVRKVFADPAAEQRLAGWAVTPETGDARDAAAWLAAASPRWQAVVRAAGMRVE</sequence>
<dbReference type="InterPro" id="IPR006311">
    <property type="entry name" value="TAT_signal"/>
</dbReference>
<keyword evidence="2" id="KW-0732">Signal</keyword>
<proteinExistence type="inferred from homology"/>
<protein>
    <submittedName>
        <fullName evidence="3">Tripartite tricarboxylate transporter substrate binding protein</fullName>
    </submittedName>
</protein>
<dbReference type="PANTHER" id="PTHR42928">
    <property type="entry name" value="TRICARBOXYLATE-BINDING PROTEIN"/>
    <property type="match status" value="1"/>
</dbReference>
<dbReference type="Gene3D" id="3.40.190.150">
    <property type="entry name" value="Bordetella uptake gene, domain 1"/>
    <property type="match status" value="1"/>
</dbReference>
<dbReference type="Pfam" id="PF03401">
    <property type="entry name" value="TctC"/>
    <property type="match status" value="1"/>
</dbReference>
<dbReference type="Proteomes" id="UP000245765">
    <property type="component" value="Unassembled WGS sequence"/>
</dbReference>
<accession>A0A317FJS3</accession>
<dbReference type="PROSITE" id="PS51318">
    <property type="entry name" value="TAT"/>
    <property type="match status" value="1"/>
</dbReference>
<reference evidence="4" key="1">
    <citation type="submission" date="2018-05" db="EMBL/GenBank/DDBJ databases">
        <authorList>
            <person name="Du Z."/>
            <person name="Wang X."/>
        </authorList>
    </citation>
    <scope>NUCLEOTIDE SEQUENCE [LARGE SCALE GENOMIC DNA]</scope>
    <source>
        <strain evidence="4">CQN31</strain>
    </source>
</reference>
<gene>
    <name evidence="3" type="ORF">DFH01_03240</name>
</gene>
<evidence type="ECO:0000313" key="4">
    <source>
        <dbReference type="Proteomes" id="UP000245765"/>
    </source>
</evidence>
<dbReference type="InterPro" id="IPR042100">
    <property type="entry name" value="Bug_dom1"/>
</dbReference>
<comment type="caution">
    <text evidence="3">The sequence shown here is derived from an EMBL/GenBank/DDBJ whole genome shotgun (WGS) entry which is preliminary data.</text>
</comment>
<dbReference type="PANTHER" id="PTHR42928:SF5">
    <property type="entry name" value="BLR1237 PROTEIN"/>
    <property type="match status" value="1"/>
</dbReference>
<dbReference type="SUPFAM" id="SSF53850">
    <property type="entry name" value="Periplasmic binding protein-like II"/>
    <property type="match status" value="1"/>
</dbReference>
<evidence type="ECO:0000313" key="3">
    <source>
        <dbReference type="EMBL" id="PWS38317.1"/>
    </source>
</evidence>
<dbReference type="AlphaFoldDB" id="A0A317FJS3"/>
<evidence type="ECO:0000256" key="1">
    <source>
        <dbReference type="ARBA" id="ARBA00006987"/>
    </source>
</evidence>
<keyword evidence="4" id="KW-1185">Reference proteome</keyword>
<dbReference type="RefSeq" id="WP_109868938.1">
    <property type="nucleotide sequence ID" value="NZ_QGNA01000001.1"/>
</dbReference>
<comment type="similarity">
    <text evidence="1">Belongs to the UPF0065 (bug) family.</text>
</comment>
<name>A0A317FJS3_9PROT</name>
<dbReference type="EMBL" id="QGNA01000001">
    <property type="protein sequence ID" value="PWS38317.1"/>
    <property type="molecule type" value="Genomic_DNA"/>
</dbReference>
<dbReference type="CDD" id="cd07012">
    <property type="entry name" value="PBP2_Bug_TTT"/>
    <property type="match status" value="1"/>
</dbReference>
<dbReference type="OrthoDB" id="7270692at2"/>
<dbReference type="InterPro" id="IPR005064">
    <property type="entry name" value="BUG"/>
</dbReference>
<evidence type="ECO:0000256" key="2">
    <source>
        <dbReference type="SAM" id="SignalP"/>
    </source>
</evidence>
<dbReference type="Gene3D" id="3.40.190.10">
    <property type="entry name" value="Periplasmic binding protein-like II"/>
    <property type="match status" value="1"/>
</dbReference>